<evidence type="ECO:0000256" key="7">
    <source>
        <dbReference type="ARBA" id="ARBA00022833"/>
    </source>
</evidence>
<comment type="caution">
    <text evidence="9">The sequence shown here is derived from an EMBL/GenBank/DDBJ whole genome shotgun (WGS) entry which is preliminary data.</text>
</comment>
<accession>A0A150JNI7</accession>
<dbReference type="PANTHER" id="PTHR14742:SF0">
    <property type="entry name" value="RIBONUCLEASE P PROTEIN SUBUNIT P21"/>
    <property type="match status" value="1"/>
</dbReference>
<organism evidence="9 11">
    <name type="scientific">Candidatus Methanofastidiosum methylothiophilum</name>
    <dbReference type="NCBI Taxonomy" id="1705564"/>
    <lineage>
        <taxon>Archaea</taxon>
        <taxon>Methanobacteriati</taxon>
        <taxon>Methanobacteriota</taxon>
        <taxon>Stenosarchaea group</taxon>
        <taxon>Candidatus Methanofastidiosia</taxon>
        <taxon>Candidatus Methanofastidiosales</taxon>
        <taxon>Candidatus Methanofastidiosaceae</taxon>
        <taxon>Candidatus Methanofastidiosum</taxon>
    </lineage>
</organism>
<accession>A0A150JA99</accession>
<evidence type="ECO:0000313" key="9">
    <source>
        <dbReference type="EMBL" id="KYC54141.1"/>
    </source>
</evidence>
<comment type="function">
    <text evidence="8">Part of ribonuclease P, a protein complex that generates mature tRNA molecules by cleaving their 5'-ends.</text>
</comment>
<dbReference type="InterPro" id="IPR007175">
    <property type="entry name" value="Rpr2/Snm1/Rpp21"/>
</dbReference>
<feature type="binding site" evidence="8">
    <location>
        <position position="88"/>
    </location>
    <ligand>
        <name>Zn(2+)</name>
        <dbReference type="ChEBI" id="CHEBI:29105"/>
    </ligand>
</feature>
<protein>
    <recommendedName>
        <fullName evidence="8">Ribonuclease P protein component 4</fullName>
        <shortName evidence="8">RNase P component 4</shortName>
        <ecNumber evidence="8">3.1.26.5</ecNumber>
    </recommendedName>
    <alternativeName>
        <fullName evidence="8">Rpp21</fullName>
    </alternativeName>
</protein>
<dbReference type="Gene3D" id="1.20.5.420">
    <property type="entry name" value="Immunoglobulin FC, subunit C"/>
    <property type="match status" value="1"/>
</dbReference>
<keyword evidence="7 8" id="KW-0862">Zinc</keyword>
<feature type="binding site" evidence="8">
    <location>
        <position position="65"/>
    </location>
    <ligand>
        <name>Zn(2+)</name>
        <dbReference type="ChEBI" id="CHEBI:29105"/>
    </ligand>
</feature>
<evidence type="ECO:0000256" key="3">
    <source>
        <dbReference type="ARBA" id="ARBA00022722"/>
    </source>
</evidence>
<dbReference type="GO" id="GO:0004526">
    <property type="term" value="F:ribonuclease P activity"/>
    <property type="evidence" value="ECO:0007669"/>
    <property type="project" value="UniProtKB-UniRule"/>
</dbReference>
<dbReference type="Proteomes" id="UP000092420">
    <property type="component" value="Unassembled WGS sequence"/>
</dbReference>
<dbReference type="GO" id="GO:0030677">
    <property type="term" value="C:ribonuclease P complex"/>
    <property type="evidence" value="ECO:0007669"/>
    <property type="project" value="UniProtKB-UniRule"/>
</dbReference>
<evidence type="ECO:0000313" key="10">
    <source>
        <dbReference type="EMBL" id="KYC58658.1"/>
    </source>
</evidence>
<evidence type="ECO:0000256" key="6">
    <source>
        <dbReference type="ARBA" id="ARBA00022801"/>
    </source>
</evidence>
<dbReference type="Gene3D" id="6.20.50.20">
    <property type="match status" value="1"/>
</dbReference>
<keyword evidence="1 8" id="KW-0963">Cytoplasm</keyword>
<dbReference type="HAMAP" id="MF_00757">
    <property type="entry name" value="RNase_P_4"/>
    <property type="match status" value="1"/>
</dbReference>
<evidence type="ECO:0000256" key="8">
    <source>
        <dbReference type="HAMAP-Rule" id="MF_00757"/>
    </source>
</evidence>
<comment type="similarity">
    <text evidence="8">Belongs to the eukaryotic/archaeal RNase P protein component 4 family.</text>
</comment>
<gene>
    <name evidence="8 9" type="primary">rnp4</name>
    <name evidence="9" type="ORF">AN188_01242</name>
    <name evidence="10" type="ORF">APG09_00135</name>
</gene>
<dbReference type="EMBL" id="LNJE01000001">
    <property type="protein sequence ID" value="KYC58658.1"/>
    <property type="molecule type" value="Genomic_DNA"/>
</dbReference>
<keyword evidence="4 8" id="KW-0479">Metal-binding</keyword>
<proteinExistence type="inferred from homology"/>
<dbReference type="GO" id="GO:0008270">
    <property type="term" value="F:zinc ion binding"/>
    <property type="evidence" value="ECO:0007669"/>
    <property type="project" value="UniProtKB-UniRule"/>
</dbReference>
<evidence type="ECO:0000256" key="4">
    <source>
        <dbReference type="ARBA" id="ARBA00022723"/>
    </source>
</evidence>
<comment type="subcellular location">
    <subcellularLocation>
        <location evidence="8">Cytoplasm</location>
    </subcellularLocation>
</comment>
<comment type="subunit">
    <text evidence="8">Consists of a catalytic RNA component and at least 4-5 protein subunits.</text>
</comment>
<dbReference type="EC" id="3.1.26.5" evidence="8"/>
<reference evidence="9 11" key="1">
    <citation type="journal article" date="2016" name="ISME J.">
        <title>Chasing the elusive Euryarchaeota class WSA2: genomes reveal a uniquely fastidious methyl-reducing methanogen.</title>
        <authorList>
            <person name="Nobu M.K."/>
            <person name="Narihiro T."/>
            <person name="Kuroda K."/>
            <person name="Mei R."/>
            <person name="Liu W.T."/>
        </authorList>
    </citation>
    <scope>NUCLEOTIDE SEQUENCE [LARGE SCALE GENOMIC DNA]</scope>
    <source>
        <strain evidence="9">ADurb1013_Bin02101</strain>
        <strain evidence="10">ADurb1213_Bin02801</strain>
    </source>
</reference>
<dbReference type="EMBL" id="LNJB01000017">
    <property type="protein sequence ID" value="KYC54141.1"/>
    <property type="molecule type" value="Genomic_DNA"/>
</dbReference>
<dbReference type="AlphaFoldDB" id="A0A150JHV4"/>
<feature type="binding site" evidence="8">
    <location>
        <position position="91"/>
    </location>
    <ligand>
        <name>Zn(2+)</name>
        <dbReference type="ChEBI" id="CHEBI:29105"/>
    </ligand>
</feature>
<accession>A0A150JHV4</accession>
<dbReference type="InterPro" id="IPR016432">
    <property type="entry name" value="RNP4"/>
</dbReference>
<keyword evidence="5 8" id="KW-0255">Endonuclease</keyword>
<comment type="catalytic activity">
    <reaction evidence="8">
        <text>Endonucleolytic cleavage of RNA, removing 5'-extranucleotides from tRNA precursor.</text>
        <dbReference type="EC" id="3.1.26.5"/>
    </reaction>
</comment>
<dbReference type="Pfam" id="PF04032">
    <property type="entry name" value="Rpr2"/>
    <property type="match status" value="1"/>
</dbReference>
<name>A0A150JHV4_9EURY</name>
<feature type="binding site" evidence="8">
    <location>
        <position position="62"/>
    </location>
    <ligand>
        <name>Zn(2+)</name>
        <dbReference type="ChEBI" id="CHEBI:29105"/>
    </ligand>
</feature>
<dbReference type="GO" id="GO:0005737">
    <property type="term" value="C:cytoplasm"/>
    <property type="evidence" value="ECO:0007669"/>
    <property type="project" value="UniProtKB-SubCell"/>
</dbReference>
<evidence type="ECO:0000256" key="1">
    <source>
        <dbReference type="ARBA" id="ARBA00022490"/>
    </source>
</evidence>
<keyword evidence="6 8" id="KW-0378">Hydrolase</keyword>
<evidence type="ECO:0000256" key="5">
    <source>
        <dbReference type="ARBA" id="ARBA00022759"/>
    </source>
</evidence>
<sequence length="115" mass="13597">MGWKERKANRKKIASERIKELLEFSEVHRRDEDLSTSSIKTAVAISKRHKIRIASRYKRSFCKKCFTVFIPDKTVRIRIGKGKITFTCLKCGHIKRIPYTKEKIDLKKVKMENKN</sequence>
<evidence type="ECO:0000313" key="11">
    <source>
        <dbReference type="Proteomes" id="UP000092420"/>
    </source>
</evidence>
<keyword evidence="3 8" id="KW-0540">Nuclease</keyword>
<dbReference type="GO" id="GO:0001682">
    <property type="term" value="P:tRNA 5'-leader removal"/>
    <property type="evidence" value="ECO:0007669"/>
    <property type="project" value="UniProtKB-UniRule"/>
</dbReference>
<dbReference type="PANTHER" id="PTHR14742">
    <property type="entry name" value="RIBONUCLEASE P SUBUNIT P21"/>
    <property type="match status" value="1"/>
</dbReference>
<dbReference type="PIRSF" id="PIRSF004878">
    <property type="entry name" value="RNase_P_4"/>
    <property type="match status" value="1"/>
</dbReference>
<comment type="cofactor">
    <cofactor evidence="8">
        <name>Zn(2+)</name>
        <dbReference type="ChEBI" id="CHEBI:29105"/>
    </cofactor>
    <text evidence="8">Binds 1 zinc ion per subunit.</text>
</comment>
<keyword evidence="2 8" id="KW-0819">tRNA processing</keyword>
<evidence type="ECO:0000256" key="2">
    <source>
        <dbReference type="ARBA" id="ARBA00022694"/>
    </source>
</evidence>